<accession>A0ABP9ZGP0</accession>
<dbReference type="RefSeq" id="WP_353317400.1">
    <property type="nucleotide sequence ID" value="NZ_BAABVV010000024.1"/>
</dbReference>
<proteinExistence type="predicted"/>
<comment type="caution">
    <text evidence="1">The sequence shown here is derived from an EMBL/GenBank/DDBJ whole genome shotgun (WGS) entry which is preliminary data.</text>
</comment>
<reference evidence="1 2" key="1">
    <citation type="submission" date="2024-03" db="EMBL/GenBank/DDBJ databases">
        <title>Inconsistent identification of Apilactobacillus kunkeei-related strains obtained by well-developed overall genome related indices.</title>
        <authorList>
            <person name="Maeno S."/>
            <person name="Endo A."/>
        </authorList>
    </citation>
    <scope>NUCLEOTIDE SEQUENCE [LARGE SCALE GENOMIC DNA]</scope>
    <source>
        <strain evidence="1 2">20H-10</strain>
    </source>
</reference>
<dbReference type="Proteomes" id="UP001438112">
    <property type="component" value="Unassembled WGS sequence"/>
</dbReference>
<gene>
    <name evidence="1" type="ORF">AP20H10_03220</name>
</gene>
<evidence type="ECO:0000313" key="1">
    <source>
        <dbReference type="EMBL" id="GAA6113959.1"/>
    </source>
</evidence>
<sequence>MIKIKTFINNIIHNYDDNDVNEFMKDKDIVDVKISECNDDTTVMVIYKENEE</sequence>
<keyword evidence="2" id="KW-1185">Reference proteome</keyword>
<name>A0ABP9ZGP0_9LACO</name>
<evidence type="ECO:0000313" key="2">
    <source>
        <dbReference type="Proteomes" id="UP001438112"/>
    </source>
</evidence>
<dbReference type="EMBL" id="BAABVV010000024">
    <property type="protein sequence ID" value="GAA6113959.1"/>
    <property type="molecule type" value="Genomic_DNA"/>
</dbReference>
<protein>
    <submittedName>
        <fullName evidence="1">Uncharacterized protein</fullName>
    </submittedName>
</protein>
<organism evidence="1 2">
    <name type="scientific">Apilactobacillus apinorum</name>
    <dbReference type="NCBI Taxonomy" id="1218495"/>
    <lineage>
        <taxon>Bacteria</taxon>
        <taxon>Bacillati</taxon>
        <taxon>Bacillota</taxon>
        <taxon>Bacilli</taxon>
        <taxon>Lactobacillales</taxon>
        <taxon>Lactobacillaceae</taxon>
        <taxon>Apilactobacillus</taxon>
    </lineage>
</organism>